<reference evidence="2" key="3">
    <citation type="submission" date="2025-09" db="UniProtKB">
        <authorList>
            <consortium name="Ensembl"/>
        </authorList>
    </citation>
    <scope>IDENTIFICATION</scope>
</reference>
<dbReference type="PANTHER" id="PTHR18853">
    <property type="entry name" value="FORKHEAD-ASSOCIATED DOMAIN-CONTAINING PROTEIN 1-RELATED"/>
    <property type="match status" value="1"/>
</dbReference>
<dbReference type="Ensembl" id="ENSSVLT00005013215.1">
    <property type="protein sequence ID" value="ENSSVLP00005011935.1"/>
    <property type="gene ID" value="ENSSVLG00005009255.1"/>
</dbReference>
<dbReference type="PANTHER" id="PTHR18853:SF7">
    <property type="entry name" value="FORKHEAD-ASSOCIATED DOMAIN-CONTAINING PROTEIN 1"/>
    <property type="match status" value="1"/>
</dbReference>
<dbReference type="GeneTree" id="ENSGT00940000154171"/>
<dbReference type="Proteomes" id="UP000694564">
    <property type="component" value="Chromosome 1"/>
</dbReference>
<accession>A0A8D2B5S2</accession>
<protein>
    <submittedName>
        <fullName evidence="2">Forkhead associated phosphopeptide binding domain 1</fullName>
    </submittedName>
</protein>
<dbReference type="Gene3D" id="1.20.5.1700">
    <property type="match status" value="1"/>
</dbReference>
<name>A0A8D2B5S2_SCIVU</name>
<reference evidence="2" key="1">
    <citation type="submission" date="2020-06" db="EMBL/GenBank/DDBJ databases">
        <authorList>
            <consortium name="Wellcome Sanger Institute Data Sharing"/>
        </authorList>
    </citation>
    <scope>NUCLEOTIDE SEQUENCE [LARGE SCALE GENOMIC DNA]</scope>
</reference>
<evidence type="ECO:0000313" key="2">
    <source>
        <dbReference type="Ensembl" id="ENSSVLP00005011935.1"/>
    </source>
</evidence>
<dbReference type="InterPro" id="IPR052642">
    <property type="entry name" value="CC-FHA_domain"/>
</dbReference>
<organism evidence="2 3">
    <name type="scientific">Sciurus vulgaris</name>
    <name type="common">Eurasian red squirrel</name>
    <dbReference type="NCBI Taxonomy" id="55149"/>
    <lineage>
        <taxon>Eukaryota</taxon>
        <taxon>Metazoa</taxon>
        <taxon>Chordata</taxon>
        <taxon>Craniata</taxon>
        <taxon>Vertebrata</taxon>
        <taxon>Euteleostomi</taxon>
        <taxon>Mammalia</taxon>
        <taxon>Eutheria</taxon>
        <taxon>Euarchontoglires</taxon>
        <taxon>Glires</taxon>
        <taxon>Rodentia</taxon>
        <taxon>Sciuromorpha</taxon>
        <taxon>Sciuridae</taxon>
        <taxon>Sciurinae</taxon>
        <taxon>Sciurini</taxon>
        <taxon>Sciurus</taxon>
    </lineage>
</organism>
<dbReference type="AlphaFoldDB" id="A0A8D2B5S2"/>
<feature type="coiled-coil region" evidence="1">
    <location>
        <begin position="44"/>
        <end position="92"/>
    </location>
</feature>
<evidence type="ECO:0000256" key="1">
    <source>
        <dbReference type="SAM" id="Coils"/>
    </source>
</evidence>
<gene>
    <name evidence="2" type="primary">FHAD1</name>
</gene>
<proteinExistence type="predicted"/>
<reference evidence="2" key="2">
    <citation type="submission" date="2025-08" db="UniProtKB">
        <authorList>
            <consortium name="Ensembl"/>
        </authorList>
    </citation>
    <scope>IDENTIFICATION</scope>
</reference>
<sequence length="238" mass="27136">ISALQKGYNQMLCRTLSERNSEITSLKNEGETLKRDNSVTAGMVTSLQKDILARNEQVQQLKEEVDQLKRQNKEKEFQLEALNARLEQFRSQVIKATYGQAKPCQDKAITDQQLIEKITQVTEDNINFQQKKWSLQKESHSKQEETAKNMEKLKAALDSCQACMKMSCCSSDLKREVDLLQHLQMSPPVLGLQKVTLDILSHSLSWLEETEQLLRDLGIQLSGSDKGSWDFSFLTLVA</sequence>
<evidence type="ECO:0000313" key="3">
    <source>
        <dbReference type="Proteomes" id="UP000694564"/>
    </source>
</evidence>
<keyword evidence="3" id="KW-1185">Reference proteome</keyword>
<keyword evidence="1" id="KW-0175">Coiled coil</keyword>